<dbReference type="InterPro" id="IPR001977">
    <property type="entry name" value="Depp_CoAkinase"/>
</dbReference>
<dbReference type="PROSITE" id="PS51219">
    <property type="entry name" value="DPCK"/>
    <property type="match status" value="1"/>
</dbReference>
<evidence type="ECO:0000256" key="2">
    <source>
        <dbReference type="ARBA" id="ARBA00007663"/>
    </source>
</evidence>
<comment type="pathway">
    <text evidence="10">Cofactor biosynthesis; coenzyme A biosynthesis; CoA from (R)-pantothenate: step 5/5.</text>
</comment>
<dbReference type="GO" id="GO:0015937">
    <property type="term" value="P:coenzyme A biosynthetic process"/>
    <property type="evidence" value="ECO:0007669"/>
    <property type="project" value="UniProtKB-UniRule"/>
</dbReference>
<dbReference type="Gene3D" id="3.40.50.11030">
    <property type="entry name" value="Threonylcarbamoyl-AMP synthase, C-terminal domain"/>
    <property type="match status" value="1"/>
</dbReference>
<comment type="similarity">
    <text evidence="10">Belongs to the CoaE family.</text>
</comment>
<gene>
    <name evidence="10" type="primary">coaE</name>
    <name evidence="13" type="ORF">ADH66_02730</name>
    <name evidence="14" type="ORF">I5Q82_12780</name>
</gene>
<comment type="similarity">
    <text evidence="2">Belongs to the SUA5 family.</text>
</comment>
<dbReference type="AlphaFoldDB" id="A0A1Z2XMJ8"/>
<comment type="subcellular location">
    <subcellularLocation>
        <location evidence="1 10">Cytoplasm</location>
    </subcellularLocation>
</comment>
<name>A0A1Z2XMJ8_9FIRM</name>
<dbReference type="InterPro" id="IPR006070">
    <property type="entry name" value="Sua5-like_dom"/>
</dbReference>
<dbReference type="KEGG" id="amur:ADH66_02730"/>
<protein>
    <recommendedName>
        <fullName evidence="10 11">Dephospho-CoA kinase</fullName>
        <ecNumber evidence="10 11">2.7.1.24</ecNumber>
    </recommendedName>
    <alternativeName>
        <fullName evidence="10">Dephosphocoenzyme A kinase</fullName>
    </alternativeName>
</protein>
<organism evidence="14 16">
    <name type="scientific">Acutalibacter muris</name>
    <dbReference type="NCBI Taxonomy" id="1796620"/>
    <lineage>
        <taxon>Bacteria</taxon>
        <taxon>Bacillati</taxon>
        <taxon>Bacillota</taxon>
        <taxon>Clostridia</taxon>
        <taxon>Eubacteriales</taxon>
        <taxon>Acutalibacteraceae</taxon>
        <taxon>Acutalibacter</taxon>
    </lineage>
</organism>
<dbReference type="InterPro" id="IPR038385">
    <property type="entry name" value="Sua5/YwlC_C"/>
</dbReference>
<evidence type="ECO:0000256" key="11">
    <source>
        <dbReference type="NCBIfam" id="TIGR00152"/>
    </source>
</evidence>
<dbReference type="HAMAP" id="MF_00376">
    <property type="entry name" value="Dephospho_CoA_kinase"/>
    <property type="match status" value="1"/>
</dbReference>
<reference evidence="14 16" key="3">
    <citation type="submission" date="2020-11" db="EMBL/GenBank/DDBJ databases">
        <title>Closed and high quality bacterial genomes of the OMM12 community.</title>
        <authorList>
            <person name="Marbouty M."/>
            <person name="Lamy-Besnier Q."/>
            <person name="Debarbieux L."/>
            <person name="Koszul R."/>
        </authorList>
    </citation>
    <scope>NUCLEOTIDE SEQUENCE [LARGE SCALE GENOMIC DNA]</scope>
    <source>
        <strain evidence="14 16">KB18</strain>
    </source>
</reference>
<dbReference type="Pfam" id="PF01121">
    <property type="entry name" value="CoaE"/>
    <property type="match status" value="1"/>
</dbReference>
<evidence type="ECO:0000313" key="15">
    <source>
        <dbReference type="Proteomes" id="UP000196710"/>
    </source>
</evidence>
<dbReference type="Gene3D" id="3.90.870.10">
    <property type="entry name" value="DHBP synthase"/>
    <property type="match status" value="1"/>
</dbReference>
<dbReference type="InterPro" id="IPR027417">
    <property type="entry name" value="P-loop_NTPase"/>
</dbReference>
<evidence type="ECO:0000256" key="4">
    <source>
        <dbReference type="ARBA" id="ARBA00022679"/>
    </source>
</evidence>
<evidence type="ECO:0000256" key="1">
    <source>
        <dbReference type="ARBA" id="ARBA00004496"/>
    </source>
</evidence>
<dbReference type="RefSeq" id="WP_066535965.1">
    <property type="nucleotide sequence ID" value="NZ_CP021422.1"/>
</dbReference>
<comment type="catalytic activity">
    <reaction evidence="10">
        <text>3'-dephospho-CoA + ATP = ADP + CoA + H(+)</text>
        <dbReference type="Rhea" id="RHEA:18245"/>
        <dbReference type="ChEBI" id="CHEBI:15378"/>
        <dbReference type="ChEBI" id="CHEBI:30616"/>
        <dbReference type="ChEBI" id="CHEBI:57287"/>
        <dbReference type="ChEBI" id="CHEBI:57328"/>
        <dbReference type="ChEBI" id="CHEBI:456216"/>
        <dbReference type="EC" id="2.7.1.24"/>
    </reaction>
</comment>
<dbReference type="SUPFAM" id="SSF55821">
    <property type="entry name" value="YrdC/RibB"/>
    <property type="match status" value="1"/>
</dbReference>
<dbReference type="PANTHER" id="PTHR17490">
    <property type="entry name" value="SUA5"/>
    <property type="match status" value="1"/>
</dbReference>
<evidence type="ECO:0000256" key="10">
    <source>
        <dbReference type="HAMAP-Rule" id="MF_00376"/>
    </source>
</evidence>
<dbReference type="GO" id="GO:0005737">
    <property type="term" value="C:cytoplasm"/>
    <property type="evidence" value="ECO:0007669"/>
    <property type="project" value="UniProtKB-SubCell"/>
</dbReference>
<proteinExistence type="inferred from homology"/>
<feature type="domain" description="YrdC-like" evidence="12">
    <location>
        <begin position="10"/>
        <end position="196"/>
    </location>
</feature>
<dbReference type="NCBIfam" id="TIGR00152">
    <property type="entry name" value="dephospho-CoA kinase"/>
    <property type="match status" value="1"/>
</dbReference>
<dbReference type="CDD" id="cd02022">
    <property type="entry name" value="DPCK"/>
    <property type="match status" value="1"/>
</dbReference>
<reference evidence="15" key="2">
    <citation type="submission" date="2017-05" db="EMBL/GenBank/DDBJ databases">
        <title>Improved OligoMM genomes.</title>
        <authorList>
            <person name="Garzetti D."/>
        </authorList>
    </citation>
    <scope>NUCLEOTIDE SEQUENCE [LARGE SCALE GENOMIC DNA]</scope>
    <source>
        <strain evidence="15">KB18</strain>
    </source>
</reference>
<reference evidence="13" key="1">
    <citation type="journal article" date="2017" name="Genome Announc.">
        <title>High-Quality Whole-Genome Sequences of the Oligo-Mouse-Microbiota Bacterial Community.</title>
        <authorList>
            <person name="Garzetti D."/>
            <person name="Brugiroux S."/>
            <person name="Bunk B."/>
            <person name="Pukall R."/>
            <person name="McCoy K.D."/>
            <person name="Macpherson A.J."/>
            <person name="Stecher B."/>
        </authorList>
    </citation>
    <scope>NUCLEOTIDE SEQUENCE</scope>
    <source>
        <strain evidence="13">KB18</strain>
    </source>
</reference>
<feature type="binding site" evidence="10">
    <location>
        <begin position="352"/>
        <end position="357"/>
    </location>
    <ligand>
        <name>ATP</name>
        <dbReference type="ChEBI" id="CHEBI:30616"/>
    </ligand>
</feature>
<keyword evidence="8 10" id="KW-0067">ATP-binding</keyword>
<dbReference type="Proteomes" id="UP000196710">
    <property type="component" value="Chromosome"/>
</dbReference>
<dbReference type="InterPro" id="IPR017945">
    <property type="entry name" value="DHBP_synth_RibB-like_a/b_dom"/>
</dbReference>
<dbReference type="Proteomes" id="UP000596035">
    <property type="component" value="Chromosome"/>
</dbReference>
<dbReference type="PANTHER" id="PTHR17490:SF16">
    <property type="entry name" value="THREONYLCARBAMOYL-AMP SYNTHASE"/>
    <property type="match status" value="1"/>
</dbReference>
<dbReference type="EMBL" id="CP065321">
    <property type="protein sequence ID" value="QQR28963.1"/>
    <property type="molecule type" value="Genomic_DNA"/>
</dbReference>
<dbReference type="FunFam" id="3.90.870.10:FF:000009">
    <property type="entry name" value="Threonylcarbamoyl-AMP synthase, putative"/>
    <property type="match status" value="1"/>
</dbReference>
<dbReference type="NCBIfam" id="TIGR00057">
    <property type="entry name" value="L-threonylcarbamoyladenylate synthase"/>
    <property type="match status" value="1"/>
</dbReference>
<dbReference type="GO" id="GO:0000049">
    <property type="term" value="F:tRNA binding"/>
    <property type="evidence" value="ECO:0007669"/>
    <property type="project" value="TreeGrafter"/>
</dbReference>
<dbReference type="Pfam" id="PF03481">
    <property type="entry name" value="Sua5_C"/>
    <property type="match status" value="1"/>
</dbReference>
<dbReference type="GO" id="GO:0008033">
    <property type="term" value="P:tRNA processing"/>
    <property type="evidence" value="ECO:0007669"/>
    <property type="project" value="UniProtKB-KW"/>
</dbReference>
<evidence type="ECO:0000256" key="3">
    <source>
        <dbReference type="ARBA" id="ARBA00022490"/>
    </source>
</evidence>
<keyword evidence="10" id="KW-0173">Coenzyme A biosynthesis</keyword>
<dbReference type="PROSITE" id="PS51163">
    <property type="entry name" value="YRDC"/>
    <property type="match status" value="1"/>
</dbReference>
<dbReference type="SUPFAM" id="SSF52540">
    <property type="entry name" value="P-loop containing nucleoside triphosphate hydrolases"/>
    <property type="match status" value="1"/>
</dbReference>
<keyword evidence="7 10" id="KW-0547">Nucleotide-binding</keyword>
<evidence type="ECO:0000256" key="9">
    <source>
        <dbReference type="ARBA" id="ARBA00048366"/>
    </source>
</evidence>
<evidence type="ECO:0000313" key="16">
    <source>
        <dbReference type="Proteomes" id="UP000596035"/>
    </source>
</evidence>
<dbReference type="GO" id="GO:0006450">
    <property type="term" value="P:regulation of translational fidelity"/>
    <property type="evidence" value="ECO:0007669"/>
    <property type="project" value="TreeGrafter"/>
</dbReference>
<dbReference type="GO" id="GO:0003725">
    <property type="term" value="F:double-stranded RNA binding"/>
    <property type="evidence" value="ECO:0007669"/>
    <property type="project" value="InterPro"/>
</dbReference>
<dbReference type="GO" id="GO:0004140">
    <property type="term" value="F:dephospho-CoA kinase activity"/>
    <property type="evidence" value="ECO:0007669"/>
    <property type="project" value="UniProtKB-UniRule"/>
</dbReference>
<evidence type="ECO:0000256" key="6">
    <source>
        <dbReference type="ARBA" id="ARBA00022695"/>
    </source>
</evidence>
<keyword evidence="6" id="KW-0548">Nucleotidyltransferase</keyword>
<evidence type="ECO:0000313" key="14">
    <source>
        <dbReference type="EMBL" id="QQR28963.1"/>
    </source>
</evidence>
<evidence type="ECO:0000256" key="8">
    <source>
        <dbReference type="ARBA" id="ARBA00022840"/>
    </source>
</evidence>
<dbReference type="GO" id="GO:0061710">
    <property type="term" value="F:L-threonylcarbamoyladenylate synthase"/>
    <property type="evidence" value="ECO:0007669"/>
    <property type="project" value="UniProtKB-EC"/>
</dbReference>
<keyword evidence="10" id="KW-0418">Kinase</keyword>
<dbReference type="EC" id="2.7.1.24" evidence="10 11"/>
<dbReference type="EMBL" id="CP021422">
    <property type="protein sequence ID" value="ASB39669.1"/>
    <property type="molecule type" value="Genomic_DNA"/>
</dbReference>
<keyword evidence="3 10" id="KW-0963">Cytoplasm</keyword>
<dbReference type="InterPro" id="IPR050156">
    <property type="entry name" value="TC-AMP_synthase_SUA5"/>
</dbReference>
<dbReference type="Pfam" id="PF01300">
    <property type="entry name" value="Sua5_yciO_yrdC"/>
    <property type="match status" value="1"/>
</dbReference>
<evidence type="ECO:0000256" key="5">
    <source>
        <dbReference type="ARBA" id="ARBA00022694"/>
    </source>
</evidence>
<dbReference type="Gene3D" id="3.40.50.300">
    <property type="entry name" value="P-loop containing nucleotide triphosphate hydrolases"/>
    <property type="match status" value="1"/>
</dbReference>
<evidence type="ECO:0000313" key="13">
    <source>
        <dbReference type="EMBL" id="ASB39669.1"/>
    </source>
</evidence>
<keyword evidence="15" id="KW-1185">Reference proteome</keyword>
<dbReference type="InterPro" id="IPR005145">
    <property type="entry name" value="Sua5_C"/>
</dbReference>
<comment type="catalytic activity">
    <reaction evidence="9">
        <text>L-threonine + hydrogencarbonate + ATP = L-threonylcarbamoyladenylate + diphosphate + H2O</text>
        <dbReference type="Rhea" id="RHEA:36407"/>
        <dbReference type="ChEBI" id="CHEBI:15377"/>
        <dbReference type="ChEBI" id="CHEBI:17544"/>
        <dbReference type="ChEBI" id="CHEBI:30616"/>
        <dbReference type="ChEBI" id="CHEBI:33019"/>
        <dbReference type="ChEBI" id="CHEBI:57926"/>
        <dbReference type="ChEBI" id="CHEBI:73682"/>
        <dbReference type="EC" id="2.7.7.87"/>
    </reaction>
</comment>
<keyword evidence="5" id="KW-0819">tRNA processing</keyword>
<dbReference type="GO" id="GO:0005524">
    <property type="term" value="F:ATP binding"/>
    <property type="evidence" value="ECO:0007669"/>
    <property type="project" value="UniProtKB-UniRule"/>
</dbReference>
<keyword evidence="4 10" id="KW-0808">Transferase</keyword>
<evidence type="ECO:0000259" key="12">
    <source>
        <dbReference type="PROSITE" id="PS51163"/>
    </source>
</evidence>
<comment type="function">
    <text evidence="10">Catalyzes the phosphorylation of the 3'-hydroxyl group of dephosphocoenzyme A to form coenzyme A.</text>
</comment>
<evidence type="ECO:0000256" key="7">
    <source>
        <dbReference type="ARBA" id="ARBA00022741"/>
    </source>
</evidence>
<sequence>MITEILRDSQGGFARAGEILRAGGLVAIPTETVYGLAANALDPEAVKGIFKAKGRPGDNPLIVHITEVSQWAPLVSSLPGRALKLAERCWPGPLTIILPKSPLVPYETSGGLDTVAVRCPSHPAARAVINAAGVPLAAPSANISGRPSPTTFAHTYEDLSGLVDAVLDGGDCQVGVESTVVSLCGDVPRLLRPGGVTEGQLRSVLGELEVDPAVIGELKPGEPARSPGMKYKHYAPRARIEVIDGSPEEYIEYVNSLGETQGTYALCFDETAAEVKMPALAYGPRYDRETQARRLFYALHRLDELGAKRALAQLPGRTGVGLAVYNRLARAAGFCIEKLPGPMIVGLVGPSGAGKSTVAAELVNRGFQLIDCDGLTRRDDVYDADCIEKLCRAFGSEVAPMGKLDRRELAARAFRDPEGVELLGEITFPPILRAVRRELKSLKDSGLSGPMLLDAPTLFEAGLDRICRKILAVTAPEAIRLRRVLERDGLTRERALERFRSQQPEGFYAARADYIVDNGGGTLEPQIERICAELKGAVG</sequence>
<accession>A0A1Z2XMJ8</accession>